<name>A0ABR8A6E6_9CYAN</name>
<gene>
    <name evidence="1" type="ORF">H6G24_05670</name>
</gene>
<proteinExistence type="predicted"/>
<dbReference type="EMBL" id="JACJQH010000007">
    <property type="protein sequence ID" value="MBD2194985.1"/>
    <property type="molecule type" value="Genomic_DNA"/>
</dbReference>
<dbReference type="RefSeq" id="WP_190538921.1">
    <property type="nucleotide sequence ID" value="NZ_CAWPNO010000106.1"/>
</dbReference>
<organism evidence="1 2">
    <name type="scientific">Calothrix parietina FACHB-288</name>
    <dbReference type="NCBI Taxonomy" id="2692896"/>
    <lineage>
        <taxon>Bacteria</taxon>
        <taxon>Bacillati</taxon>
        <taxon>Cyanobacteriota</taxon>
        <taxon>Cyanophyceae</taxon>
        <taxon>Nostocales</taxon>
        <taxon>Calotrichaceae</taxon>
        <taxon>Calothrix</taxon>
    </lineage>
</organism>
<evidence type="ECO:0000313" key="1">
    <source>
        <dbReference type="EMBL" id="MBD2194985.1"/>
    </source>
</evidence>
<keyword evidence="2" id="KW-1185">Reference proteome</keyword>
<comment type="caution">
    <text evidence="1">The sequence shown here is derived from an EMBL/GenBank/DDBJ whole genome shotgun (WGS) entry which is preliminary data.</text>
</comment>
<evidence type="ECO:0000313" key="2">
    <source>
        <dbReference type="Proteomes" id="UP000658514"/>
    </source>
</evidence>
<protein>
    <submittedName>
        <fullName evidence="1">Uncharacterized protein</fullName>
    </submittedName>
</protein>
<accession>A0ABR8A6E6</accession>
<sequence>MKNSTHKGMEFLGIGNWAWGMGNNIPFPATSPKRRGCNYELRITNYVDAERLPVGYYELRISN</sequence>
<dbReference type="Proteomes" id="UP000658514">
    <property type="component" value="Unassembled WGS sequence"/>
</dbReference>
<reference evidence="1 2" key="1">
    <citation type="journal article" date="2020" name="ISME J.">
        <title>Comparative genomics reveals insights into cyanobacterial evolution and habitat adaptation.</title>
        <authorList>
            <person name="Chen M.Y."/>
            <person name="Teng W.K."/>
            <person name="Zhao L."/>
            <person name="Hu C.X."/>
            <person name="Zhou Y.K."/>
            <person name="Han B.P."/>
            <person name="Song L.R."/>
            <person name="Shu W.S."/>
        </authorList>
    </citation>
    <scope>NUCLEOTIDE SEQUENCE [LARGE SCALE GENOMIC DNA]</scope>
    <source>
        <strain evidence="1 2">FACHB-288</strain>
    </source>
</reference>